<protein>
    <recommendedName>
        <fullName evidence="1">GSKIP domain-containing protein</fullName>
    </recommendedName>
</protein>
<accession>A0A1E3QXU5</accession>
<dbReference type="Proteomes" id="UP000094336">
    <property type="component" value="Unassembled WGS sequence"/>
</dbReference>
<gene>
    <name evidence="2" type="ORF">BABINDRAFT_5437</name>
</gene>
<dbReference type="InterPro" id="IPR007967">
    <property type="entry name" value="GSKIP_dom"/>
</dbReference>
<dbReference type="InterPro" id="IPR023231">
    <property type="entry name" value="GSKIP_dom_sf"/>
</dbReference>
<dbReference type="SUPFAM" id="SSF103107">
    <property type="entry name" value="Hypothetical protein c14orf129, hspc210"/>
    <property type="match status" value="1"/>
</dbReference>
<dbReference type="EMBL" id="KV454426">
    <property type="protein sequence ID" value="ODQ82476.1"/>
    <property type="molecule type" value="Genomic_DNA"/>
</dbReference>
<evidence type="ECO:0000313" key="2">
    <source>
        <dbReference type="EMBL" id="ODQ82476.1"/>
    </source>
</evidence>
<dbReference type="AlphaFoldDB" id="A0A1E3QXU5"/>
<sequence>MDPCLVTEELTTAKREYESFFKSLVPAAPTPVIPLDFYGITRRRSTNLQFLKGVTLENLNVMIYVSTAGWSIMSQDDNPLGSEVTNASYETFEALMMRVSPGFAKMFNDTLSNKLQGLLNAESLGYKGDC</sequence>
<feature type="domain" description="GSKIP" evidence="1">
    <location>
        <begin position="44"/>
        <end position="118"/>
    </location>
</feature>
<dbReference type="Gene3D" id="3.30.2280.10">
    <property type="entry name" value="Hypothetical protein (hspc210)"/>
    <property type="match status" value="1"/>
</dbReference>
<organism evidence="2 3">
    <name type="scientific">Babjeviella inositovora NRRL Y-12698</name>
    <dbReference type="NCBI Taxonomy" id="984486"/>
    <lineage>
        <taxon>Eukaryota</taxon>
        <taxon>Fungi</taxon>
        <taxon>Dikarya</taxon>
        <taxon>Ascomycota</taxon>
        <taxon>Saccharomycotina</taxon>
        <taxon>Pichiomycetes</taxon>
        <taxon>Serinales incertae sedis</taxon>
        <taxon>Babjeviella</taxon>
    </lineage>
</organism>
<reference evidence="3" key="1">
    <citation type="submission" date="2016-05" db="EMBL/GenBank/DDBJ databases">
        <title>Comparative genomics of biotechnologically important yeasts.</title>
        <authorList>
            <consortium name="DOE Joint Genome Institute"/>
            <person name="Riley R."/>
            <person name="Haridas S."/>
            <person name="Wolfe K.H."/>
            <person name="Lopes M.R."/>
            <person name="Hittinger C.T."/>
            <person name="Goker M."/>
            <person name="Salamov A."/>
            <person name="Wisecaver J."/>
            <person name="Long T.M."/>
            <person name="Aerts A.L."/>
            <person name="Barry K."/>
            <person name="Choi C."/>
            <person name="Clum A."/>
            <person name="Coughlan A.Y."/>
            <person name="Deshpande S."/>
            <person name="Douglass A.P."/>
            <person name="Hanson S.J."/>
            <person name="Klenk H.-P."/>
            <person name="Labutti K."/>
            <person name="Lapidus A."/>
            <person name="Lindquist E."/>
            <person name="Lipzen A."/>
            <person name="Meier-Kolthoff J.P."/>
            <person name="Ohm R.A."/>
            <person name="Otillar R.P."/>
            <person name="Pangilinan J."/>
            <person name="Peng Y."/>
            <person name="Rokas A."/>
            <person name="Rosa C.A."/>
            <person name="Scheuner C."/>
            <person name="Sibirny A.A."/>
            <person name="Slot J.C."/>
            <person name="Stielow J.B."/>
            <person name="Sun H."/>
            <person name="Kurtzman C.P."/>
            <person name="Blackwell M."/>
            <person name="Grigoriev I.V."/>
            <person name="Jeffries T.W."/>
        </authorList>
    </citation>
    <scope>NUCLEOTIDE SEQUENCE [LARGE SCALE GENOMIC DNA]</scope>
    <source>
        <strain evidence="3">NRRL Y-12698</strain>
    </source>
</reference>
<dbReference type="Pfam" id="PF05303">
    <property type="entry name" value="GSKIP_dom"/>
    <property type="match status" value="1"/>
</dbReference>
<dbReference type="OrthoDB" id="5804279at2759"/>
<keyword evidence="3" id="KW-1185">Reference proteome</keyword>
<dbReference type="RefSeq" id="XP_018987804.1">
    <property type="nucleotide sequence ID" value="XM_019132215.1"/>
</dbReference>
<proteinExistence type="predicted"/>
<name>A0A1E3QXU5_9ASCO</name>
<dbReference type="GeneID" id="30150068"/>
<evidence type="ECO:0000259" key="1">
    <source>
        <dbReference type="Pfam" id="PF05303"/>
    </source>
</evidence>
<evidence type="ECO:0000313" key="3">
    <source>
        <dbReference type="Proteomes" id="UP000094336"/>
    </source>
</evidence>